<dbReference type="SUPFAM" id="SSF51338">
    <property type="entry name" value="Composite domain of metallo-dependent hydrolases"/>
    <property type="match status" value="1"/>
</dbReference>
<dbReference type="AlphaFoldDB" id="A0A926I904"/>
<organism evidence="2 3">
    <name type="scientific">Lentihominibacter hominis</name>
    <dbReference type="NCBI Taxonomy" id="2763645"/>
    <lineage>
        <taxon>Bacteria</taxon>
        <taxon>Bacillati</taxon>
        <taxon>Bacillota</taxon>
        <taxon>Clostridia</taxon>
        <taxon>Peptostreptococcales</taxon>
        <taxon>Anaerovoracaceae</taxon>
        <taxon>Lentihominibacter</taxon>
    </lineage>
</organism>
<proteinExistence type="predicted"/>
<evidence type="ECO:0000313" key="3">
    <source>
        <dbReference type="Proteomes" id="UP000610862"/>
    </source>
</evidence>
<dbReference type="Gene3D" id="3.20.20.140">
    <property type="entry name" value="Metal-dependent hydrolases"/>
    <property type="match status" value="1"/>
</dbReference>
<evidence type="ECO:0000313" key="2">
    <source>
        <dbReference type="EMBL" id="MBC8567527.1"/>
    </source>
</evidence>
<dbReference type="RefSeq" id="WP_187524883.1">
    <property type="nucleotide sequence ID" value="NZ_JACRTA010000001.1"/>
</dbReference>
<keyword evidence="3" id="KW-1185">Reference proteome</keyword>
<dbReference type="Gene3D" id="2.30.40.10">
    <property type="entry name" value="Urease, subunit C, domain 1"/>
    <property type="match status" value="1"/>
</dbReference>
<dbReference type="GO" id="GO:0016810">
    <property type="term" value="F:hydrolase activity, acting on carbon-nitrogen (but not peptide) bonds"/>
    <property type="evidence" value="ECO:0007669"/>
    <property type="project" value="InterPro"/>
</dbReference>
<dbReference type="InterPro" id="IPR032466">
    <property type="entry name" value="Metal_Hydrolase"/>
</dbReference>
<evidence type="ECO:0000259" key="1">
    <source>
        <dbReference type="Pfam" id="PF07969"/>
    </source>
</evidence>
<reference evidence="2" key="1">
    <citation type="submission" date="2020-08" db="EMBL/GenBank/DDBJ databases">
        <title>Genome public.</title>
        <authorList>
            <person name="Liu C."/>
            <person name="Sun Q."/>
        </authorList>
    </citation>
    <scope>NUCLEOTIDE SEQUENCE</scope>
    <source>
        <strain evidence="2">NSJ-24</strain>
    </source>
</reference>
<comment type="caution">
    <text evidence="2">The sequence shown here is derived from an EMBL/GenBank/DDBJ whole genome shotgun (WGS) entry which is preliminary data.</text>
</comment>
<dbReference type="Gene3D" id="3.10.310.70">
    <property type="match status" value="1"/>
</dbReference>
<dbReference type="Proteomes" id="UP000610862">
    <property type="component" value="Unassembled WGS sequence"/>
</dbReference>
<dbReference type="EMBL" id="JACRTA010000001">
    <property type="protein sequence ID" value="MBC8567527.1"/>
    <property type="molecule type" value="Genomic_DNA"/>
</dbReference>
<protein>
    <submittedName>
        <fullName evidence="2">Amidohydrolase</fullName>
    </submittedName>
</protein>
<feature type="domain" description="Amidohydrolase 3" evidence="1">
    <location>
        <begin position="50"/>
        <end position="543"/>
    </location>
</feature>
<dbReference type="InterPro" id="IPR011059">
    <property type="entry name" value="Metal-dep_hydrolase_composite"/>
</dbReference>
<name>A0A926I904_9FIRM</name>
<gene>
    <name evidence="2" type="ORF">H8692_01970</name>
</gene>
<dbReference type="InterPro" id="IPR033932">
    <property type="entry name" value="YtcJ-like"/>
</dbReference>
<dbReference type="CDD" id="cd01300">
    <property type="entry name" value="YtcJ_like"/>
    <property type="match status" value="1"/>
</dbReference>
<dbReference type="PANTHER" id="PTHR22642">
    <property type="entry name" value="IMIDAZOLONEPROPIONASE"/>
    <property type="match status" value="1"/>
</dbReference>
<accession>A0A926I904</accession>
<dbReference type="SUPFAM" id="SSF51556">
    <property type="entry name" value="Metallo-dependent hydrolases"/>
    <property type="match status" value="1"/>
</dbReference>
<dbReference type="PANTHER" id="PTHR22642:SF2">
    <property type="entry name" value="PROTEIN LONG AFTER FAR-RED 3"/>
    <property type="match status" value="1"/>
</dbReference>
<dbReference type="InterPro" id="IPR013108">
    <property type="entry name" value="Amidohydro_3"/>
</dbReference>
<dbReference type="Pfam" id="PF07969">
    <property type="entry name" value="Amidohydro_3"/>
    <property type="match status" value="1"/>
</dbReference>
<sequence length="548" mass="61138">MTKKIYGNGKIYTVDKQCPWAEAFCVEGDKISAVGTETEVREKAGPDAEYIDLGGNMVLPGFIDSHIHALQGAEELLFKVNLAEAQSKEDCIETIKDFYSKHPDTDFIEGVGWINTYFDDLGPRKEWLDEITTDIPIVLDSGDHHSIWANSKAIKTAGVTKDTLIDGGVVELDPDTGELAGTFRENAQAPFHAIKPIYSVEKIKEAVVFLEDLMGSLGITMVHDPMVELNSNDLKCYKEMDSKGELRIKIRGSLMTRPESIDGIRDEYIKERERCNKDGHFQVKSVKMLLDGVIEGATAYLKEPYAHRPDYIGEPIWTDKQLREHFKWAEANGFQTHSHVIGDAAVAQMLDALEYSERENGRPNIRPVGAHMQIVDKADYGRLKKQKVIASANPYWFAKEKGYFYGLEAPYLGMERAEHEYPMRSLKDEAGVLLASGSDFPVTFPPAPLTAIQMGVTRCDFRDDWSDPDSVLNKDEAVTVEEMIRSFTINAAYADFAEDITGSITPGKYADFVVLGKDIFQVAADEICKIPIVMTVSEGKVIYDGSAD</sequence>